<evidence type="ECO:0000313" key="4">
    <source>
        <dbReference type="EMBL" id="PRY37358.1"/>
    </source>
</evidence>
<feature type="transmembrane region" description="Helical" evidence="2">
    <location>
        <begin position="176"/>
        <end position="198"/>
    </location>
</feature>
<dbReference type="Pfam" id="PF11992">
    <property type="entry name" value="TgpA_N"/>
    <property type="match status" value="1"/>
</dbReference>
<feature type="transmembrane region" description="Helical" evidence="2">
    <location>
        <begin position="541"/>
        <end position="561"/>
    </location>
</feature>
<name>A0A2T0SVC9_9PSEU</name>
<dbReference type="InterPro" id="IPR038765">
    <property type="entry name" value="Papain-like_cys_pep_sf"/>
</dbReference>
<protein>
    <submittedName>
        <fullName evidence="4">Transglutaminase superfamily protein</fullName>
    </submittedName>
</protein>
<dbReference type="InterPro" id="IPR052901">
    <property type="entry name" value="Bact_TGase-like"/>
</dbReference>
<dbReference type="AlphaFoldDB" id="A0A2T0SVC9"/>
<organism evidence="4 5">
    <name type="scientific">Umezawaea tangerina</name>
    <dbReference type="NCBI Taxonomy" id="84725"/>
    <lineage>
        <taxon>Bacteria</taxon>
        <taxon>Bacillati</taxon>
        <taxon>Actinomycetota</taxon>
        <taxon>Actinomycetes</taxon>
        <taxon>Pseudonocardiales</taxon>
        <taxon>Pseudonocardiaceae</taxon>
        <taxon>Umezawaea</taxon>
    </lineage>
</organism>
<dbReference type="RefSeq" id="WP_146174971.1">
    <property type="nucleotide sequence ID" value="NZ_PVTF01000010.1"/>
</dbReference>
<feature type="transmembrane region" description="Helical" evidence="2">
    <location>
        <begin position="146"/>
        <end position="164"/>
    </location>
</feature>
<gene>
    <name evidence="4" type="ORF">CLV43_110169</name>
</gene>
<dbReference type="InterPro" id="IPR002931">
    <property type="entry name" value="Transglutaminase-like"/>
</dbReference>
<reference evidence="4 5" key="1">
    <citation type="submission" date="2018-03" db="EMBL/GenBank/DDBJ databases">
        <title>Genomic Encyclopedia of Archaeal and Bacterial Type Strains, Phase II (KMG-II): from individual species to whole genera.</title>
        <authorList>
            <person name="Goeker M."/>
        </authorList>
    </citation>
    <scope>NUCLEOTIDE SEQUENCE [LARGE SCALE GENOMIC DNA]</scope>
    <source>
        <strain evidence="4 5">DSM 44720</strain>
    </source>
</reference>
<feature type="compositionally biased region" description="Pro residues" evidence="1">
    <location>
        <begin position="512"/>
        <end position="526"/>
    </location>
</feature>
<feature type="domain" description="Transglutaminase-like" evidence="3">
    <location>
        <begin position="420"/>
        <end position="490"/>
    </location>
</feature>
<keyword evidence="2" id="KW-1133">Transmembrane helix</keyword>
<feature type="transmembrane region" description="Helical" evidence="2">
    <location>
        <begin position="97"/>
        <end position="115"/>
    </location>
</feature>
<dbReference type="SUPFAM" id="SSF54001">
    <property type="entry name" value="Cysteine proteinases"/>
    <property type="match status" value="1"/>
</dbReference>
<feature type="transmembrane region" description="Helical" evidence="2">
    <location>
        <begin position="122"/>
        <end position="140"/>
    </location>
</feature>
<feature type="region of interest" description="Disordered" evidence="1">
    <location>
        <begin position="509"/>
        <end position="532"/>
    </location>
</feature>
<dbReference type="OrthoDB" id="9804023at2"/>
<evidence type="ECO:0000256" key="2">
    <source>
        <dbReference type="SAM" id="Phobius"/>
    </source>
</evidence>
<evidence type="ECO:0000259" key="3">
    <source>
        <dbReference type="SMART" id="SM00460"/>
    </source>
</evidence>
<feature type="transmembrane region" description="Helical" evidence="2">
    <location>
        <begin position="28"/>
        <end position="44"/>
    </location>
</feature>
<dbReference type="InterPro" id="IPR021878">
    <property type="entry name" value="TgpA_N"/>
</dbReference>
<dbReference type="EMBL" id="PVTF01000010">
    <property type="protein sequence ID" value="PRY37358.1"/>
    <property type="molecule type" value="Genomic_DNA"/>
</dbReference>
<dbReference type="Pfam" id="PF01841">
    <property type="entry name" value="Transglut_core"/>
    <property type="match status" value="1"/>
</dbReference>
<feature type="transmembrane region" description="Helical" evidence="2">
    <location>
        <begin position="49"/>
        <end position="66"/>
    </location>
</feature>
<dbReference type="SMART" id="SM00460">
    <property type="entry name" value="TGc"/>
    <property type="match status" value="1"/>
</dbReference>
<dbReference type="Gene3D" id="3.10.620.30">
    <property type="match status" value="1"/>
</dbReference>
<comment type="caution">
    <text evidence="4">The sequence shown here is derived from an EMBL/GenBank/DDBJ whole genome shotgun (WGS) entry which is preliminary data.</text>
</comment>
<dbReference type="PANTHER" id="PTHR42736">
    <property type="entry name" value="PROTEIN-GLUTAMINE GAMMA-GLUTAMYLTRANSFERASE"/>
    <property type="match status" value="1"/>
</dbReference>
<keyword evidence="2" id="KW-0812">Transmembrane</keyword>
<dbReference type="PANTHER" id="PTHR42736:SF1">
    <property type="entry name" value="PROTEIN-GLUTAMINE GAMMA-GLUTAMYLTRANSFERASE"/>
    <property type="match status" value="1"/>
</dbReference>
<keyword evidence="5" id="KW-1185">Reference proteome</keyword>
<keyword evidence="2" id="KW-0472">Membrane</keyword>
<proteinExistence type="predicted"/>
<sequence>MRIAWGASVLLVASVHLGAGWQGVLPRLVFAGAVLVAFACLPLVRWAKVSALVLLGFALVGAYAVARTDEAAPASVLLDLVPRLLTAARPAPATPTLLVPGVLLVFLVALAVAVARSSFAPALGAAVLYTATALLTAGRADPHGVVALALVLLVALGWLVVDRIEAGRRLPLGRPAAVLGVLGAVTLSATVLPSAGAFEPRELVRPPVSDMAVTSPLPRLAFWAGIGDTELLRVRGPERPLRLVALADYTGATWRAASLYGPIGAVADPDLPPGARVSESTIEVTVGALGGTWLPAVGRPSAVSLDGAAVDTDSGSLVLPGELTPGLRYDVTGSTDTPDDADLLTATVPTGPAARRYVTLPGLPFSLAEYARKAVAGASTPYEKAVALEQVVRLDRKPDVEAPVGSSYARLETFLFGTTESGANAGTAEQFASAFAVLARSVGLPTRVVVGFQPVPEGPDGVRVIRGSDATAWPEVYFDRWGWVPFDPVSGTGSGPSPASKREVLDRLASIPPSPTTPPSAPPPLAQPAAPVALPPAPPAGGPPFVLLAVPLVPVLLLLALRTGHRVRLRRAGVAGAWSYVLDSLLLAGRTPRRDRAAPDIAHDIAGFAPSAVPLAAMADRSAFGPSAVVEPDAWRLAVEVRAGLRRVVPWYRRLFWSVDPRPLRRHHNRVTR</sequence>
<accession>A0A2T0SVC9</accession>
<dbReference type="Proteomes" id="UP000239494">
    <property type="component" value="Unassembled WGS sequence"/>
</dbReference>
<evidence type="ECO:0000313" key="5">
    <source>
        <dbReference type="Proteomes" id="UP000239494"/>
    </source>
</evidence>
<evidence type="ECO:0000256" key="1">
    <source>
        <dbReference type="SAM" id="MobiDB-lite"/>
    </source>
</evidence>